<protein>
    <submittedName>
        <fullName evidence="1">Uncharacterized protein</fullName>
    </submittedName>
</protein>
<evidence type="ECO:0000313" key="2">
    <source>
        <dbReference type="Proteomes" id="UP000472274"/>
    </source>
</evidence>
<dbReference type="AlphaFoldDB" id="A0A674KH61"/>
<dbReference type="InParanoid" id="A0A674KH61"/>
<proteinExistence type="predicted"/>
<organism evidence="1 2">
    <name type="scientific">Terrapene triunguis</name>
    <name type="common">Three-toed box turtle</name>
    <dbReference type="NCBI Taxonomy" id="2587831"/>
    <lineage>
        <taxon>Eukaryota</taxon>
        <taxon>Metazoa</taxon>
        <taxon>Chordata</taxon>
        <taxon>Craniata</taxon>
        <taxon>Vertebrata</taxon>
        <taxon>Euteleostomi</taxon>
        <taxon>Archelosauria</taxon>
        <taxon>Testudinata</taxon>
        <taxon>Testudines</taxon>
        <taxon>Cryptodira</taxon>
        <taxon>Durocryptodira</taxon>
        <taxon>Testudinoidea</taxon>
        <taxon>Emydidae</taxon>
        <taxon>Terrapene</taxon>
    </lineage>
</organism>
<reference evidence="1" key="2">
    <citation type="submission" date="2025-09" db="UniProtKB">
        <authorList>
            <consortium name="Ensembl"/>
        </authorList>
    </citation>
    <scope>IDENTIFICATION</scope>
</reference>
<sequence length="96" mass="10719">KWCREGQQKLGMNHLKFPVLFVPPEAPGCCGNPEYWATWAIGLTQYGCSYISHHLKPHREALPARSMPNSLLLFSGQWGGSLVCHHEDIGQGQCSQ</sequence>
<keyword evidence="2" id="KW-1185">Reference proteome</keyword>
<evidence type="ECO:0000313" key="1">
    <source>
        <dbReference type="Ensembl" id="ENSTMTP00000032458.1"/>
    </source>
</evidence>
<dbReference type="Proteomes" id="UP000472274">
    <property type="component" value="Unplaced"/>
</dbReference>
<reference evidence="1" key="1">
    <citation type="submission" date="2025-08" db="UniProtKB">
        <authorList>
            <consortium name="Ensembl"/>
        </authorList>
    </citation>
    <scope>IDENTIFICATION</scope>
</reference>
<name>A0A674KH61_9SAUR</name>
<accession>A0A674KH61</accession>
<dbReference type="Ensembl" id="ENSTMTT00000033621.1">
    <property type="protein sequence ID" value="ENSTMTP00000032458.1"/>
    <property type="gene ID" value="ENSTMTG00000023202.1"/>
</dbReference>